<accession>A0A2P6QCA9</accession>
<evidence type="ECO:0000313" key="3">
    <source>
        <dbReference type="Proteomes" id="UP000238479"/>
    </source>
</evidence>
<dbReference type="EMBL" id="PDCK01000043">
    <property type="protein sequence ID" value="PRQ31804.1"/>
    <property type="molecule type" value="Genomic_DNA"/>
</dbReference>
<protein>
    <submittedName>
        <fullName evidence="2">Uncharacterized protein</fullName>
    </submittedName>
</protein>
<feature type="transmembrane region" description="Helical" evidence="1">
    <location>
        <begin position="329"/>
        <end position="354"/>
    </location>
</feature>
<keyword evidence="1" id="KW-0812">Transmembrane</keyword>
<reference evidence="2 3" key="1">
    <citation type="journal article" date="2018" name="Nat. Genet.">
        <title>The Rosa genome provides new insights in the design of modern roses.</title>
        <authorList>
            <person name="Bendahmane M."/>
        </authorList>
    </citation>
    <scope>NUCLEOTIDE SEQUENCE [LARGE SCALE GENOMIC DNA]</scope>
    <source>
        <strain evidence="3">cv. Old Blush</strain>
    </source>
</reference>
<comment type="caution">
    <text evidence="2">The sequence shown here is derived from an EMBL/GenBank/DDBJ whole genome shotgun (WGS) entry which is preliminary data.</text>
</comment>
<dbReference type="AlphaFoldDB" id="A0A2P6QCA9"/>
<evidence type="ECO:0000256" key="1">
    <source>
        <dbReference type="SAM" id="Phobius"/>
    </source>
</evidence>
<sequence>MIILKEDVSDLKTKTEEKKCRGTRDKCERVGNLCTIPFDSTGGPMAPPPPLSSETASQRWRRLCGLLKNRKPSKEEKFGLRVAVLSIYAKYQFINGIDNLDLDSQDEEQTETTEEANVPSRYYCYQCRQVVSVTVDVEMTCPLGHGGWIQECSTVGLLYLTMPSESEHSASDSDGQGTILIHPSSPTVIDIVEDSYGSDPNPNRSPFHSTGLYDYNNYDESHQATGNYDSSLEQGFLTLSIDADIVANQPHHGTGVTTSVWIFSATGFAFEAVSAFFDQVSTPRKPQYSLYGMLLSIVAVLVCILDLIHNALIQRQRGLTSVSNILWDILPEIFGLALACIQCISSGLQFLFIYRHAANPMKISLLPFLFFFVLFAFKYREGRNRG</sequence>
<keyword evidence="1" id="KW-1133">Transmembrane helix</keyword>
<proteinExistence type="predicted"/>
<gene>
    <name evidence="2" type="ORF">RchiOBHm_Chr5g0039471</name>
</gene>
<dbReference type="Proteomes" id="UP000238479">
    <property type="component" value="Chromosome 5"/>
</dbReference>
<feature type="transmembrane region" description="Helical" evidence="1">
    <location>
        <begin position="288"/>
        <end position="308"/>
    </location>
</feature>
<feature type="transmembrane region" description="Helical" evidence="1">
    <location>
        <begin position="360"/>
        <end position="377"/>
    </location>
</feature>
<dbReference type="PANTHER" id="PTHR48473">
    <property type="entry name" value="TIR DOMAIN-CONTAINING PROTEIN"/>
    <property type="match status" value="1"/>
</dbReference>
<evidence type="ECO:0000313" key="2">
    <source>
        <dbReference type="EMBL" id="PRQ31804.1"/>
    </source>
</evidence>
<keyword evidence="1" id="KW-0472">Membrane</keyword>
<name>A0A2P6QCA9_ROSCH</name>
<keyword evidence="3" id="KW-1185">Reference proteome</keyword>
<dbReference type="Gramene" id="PRQ31804">
    <property type="protein sequence ID" value="PRQ31804"/>
    <property type="gene ID" value="RchiOBHm_Chr5g0039471"/>
</dbReference>
<dbReference type="PANTHER" id="PTHR48473:SF1">
    <property type="entry name" value="TIR DOMAIN-CONTAINING PROTEIN"/>
    <property type="match status" value="1"/>
</dbReference>
<organism evidence="2 3">
    <name type="scientific">Rosa chinensis</name>
    <name type="common">China rose</name>
    <dbReference type="NCBI Taxonomy" id="74649"/>
    <lineage>
        <taxon>Eukaryota</taxon>
        <taxon>Viridiplantae</taxon>
        <taxon>Streptophyta</taxon>
        <taxon>Embryophyta</taxon>
        <taxon>Tracheophyta</taxon>
        <taxon>Spermatophyta</taxon>
        <taxon>Magnoliopsida</taxon>
        <taxon>eudicotyledons</taxon>
        <taxon>Gunneridae</taxon>
        <taxon>Pentapetalae</taxon>
        <taxon>rosids</taxon>
        <taxon>fabids</taxon>
        <taxon>Rosales</taxon>
        <taxon>Rosaceae</taxon>
        <taxon>Rosoideae</taxon>
        <taxon>Rosoideae incertae sedis</taxon>
        <taxon>Rosa</taxon>
    </lineage>
</organism>